<dbReference type="PANTHER" id="PTHR44688:SF25">
    <property type="entry name" value="HTH LUXR-TYPE DOMAIN-CONTAINING PROTEIN"/>
    <property type="match status" value="1"/>
</dbReference>
<dbReference type="AlphaFoldDB" id="A0AAU7B1M5"/>
<evidence type="ECO:0000256" key="2">
    <source>
        <dbReference type="ARBA" id="ARBA00023125"/>
    </source>
</evidence>
<proteinExistence type="predicted"/>
<dbReference type="InterPro" id="IPR036388">
    <property type="entry name" value="WH-like_DNA-bd_sf"/>
</dbReference>
<dbReference type="SMART" id="SM00421">
    <property type="entry name" value="HTH_LUXR"/>
    <property type="match status" value="1"/>
</dbReference>
<dbReference type="RefSeq" id="WP_354698947.1">
    <property type="nucleotide sequence ID" value="NZ_CP114014.1"/>
</dbReference>
<feature type="domain" description="HTH luxR-type" evidence="4">
    <location>
        <begin position="240"/>
        <end position="305"/>
    </location>
</feature>
<name>A0AAU7B1M5_9ACTN</name>
<evidence type="ECO:0000256" key="3">
    <source>
        <dbReference type="ARBA" id="ARBA00023163"/>
    </source>
</evidence>
<sequence>MTMTDPDGRGEHRSLADDDRVLEHVERLERLPVIHRRLRACTGVAAMLAEAAELTRSECGFTRALVLTVSAGRLTAAGTHALADPASDRLRRRAQANPVALVAGTVESDVVRGVARRRRRPGAATPTSLLAEALGLEHPAYGAVAPESQALALLVVDRPGRPIDALDRAMVTSVASTVGITLEHLILHARMSEVSMELRNLTSSAQALMTEVLHAPLTIPTERRDRAAFPRADLASMPARGSVREILTDREIQIAAFLVEGRSNREIAADLMLSPETVKDCVVRIRRKLQAGNRVEAAARYLQLTQAG</sequence>
<dbReference type="Gene3D" id="3.30.450.40">
    <property type="match status" value="1"/>
</dbReference>
<dbReference type="GO" id="GO:0006355">
    <property type="term" value="P:regulation of DNA-templated transcription"/>
    <property type="evidence" value="ECO:0007669"/>
    <property type="project" value="InterPro"/>
</dbReference>
<evidence type="ECO:0000256" key="1">
    <source>
        <dbReference type="ARBA" id="ARBA00023015"/>
    </source>
</evidence>
<dbReference type="PROSITE" id="PS50043">
    <property type="entry name" value="HTH_LUXR_2"/>
    <property type="match status" value="1"/>
</dbReference>
<dbReference type="PROSITE" id="PS00622">
    <property type="entry name" value="HTH_LUXR_1"/>
    <property type="match status" value="1"/>
</dbReference>
<dbReference type="Pfam" id="PF00196">
    <property type="entry name" value="GerE"/>
    <property type="match status" value="1"/>
</dbReference>
<dbReference type="InterPro" id="IPR029016">
    <property type="entry name" value="GAF-like_dom_sf"/>
</dbReference>
<dbReference type="PANTHER" id="PTHR44688">
    <property type="entry name" value="DNA-BINDING TRANSCRIPTIONAL ACTIVATOR DEVR_DOSR"/>
    <property type="match status" value="1"/>
</dbReference>
<reference evidence="5" key="1">
    <citation type="submission" date="2022-12" db="EMBL/GenBank/DDBJ databases">
        <title>Paraconexibacter alkalitolerans sp. nov. and Baekduia alba sp. nov., isolated from soil and emended description of the genera Paraconexibacter (Chun et al., 2020) and Baekduia (An et al., 2020).</title>
        <authorList>
            <person name="Vieira S."/>
            <person name="Huber K.J."/>
            <person name="Geppert A."/>
            <person name="Wolf J."/>
            <person name="Neumann-Schaal M."/>
            <person name="Muesken M."/>
            <person name="Overmann J."/>
        </authorList>
    </citation>
    <scope>NUCLEOTIDE SEQUENCE</scope>
    <source>
        <strain evidence="5">AEG42_29</strain>
    </source>
</reference>
<dbReference type="InterPro" id="IPR016032">
    <property type="entry name" value="Sig_transdc_resp-reg_C-effctor"/>
</dbReference>
<organism evidence="5">
    <name type="scientific">Paraconexibacter sp. AEG42_29</name>
    <dbReference type="NCBI Taxonomy" id="2997339"/>
    <lineage>
        <taxon>Bacteria</taxon>
        <taxon>Bacillati</taxon>
        <taxon>Actinomycetota</taxon>
        <taxon>Thermoleophilia</taxon>
        <taxon>Solirubrobacterales</taxon>
        <taxon>Paraconexibacteraceae</taxon>
        <taxon>Paraconexibacter</taxon>
    </lineage>
</organism>
<evidence type="ECO:0000313" key="5">
    <source>
        <dbReference type="EMBL" id="XAY07756.1"/>
    </source>
</evidence>
<gene>
    <name evidence="5" type="ORF">DSM112329_04646</name>
</gene>
<evidence type="ECO:0000259" key="4">
    <source>
        <dbReference type="PROSITE" id="PS50043"/>
    </source>
</evidence>
<keyword evidence="2" id="KW-0238">DNA-binding</keyword>
<dbReference type="SUPFAM" id="SSF46894">
    <property type="entry name" value="C-terminal effector domain of the bipartite response regulators"/>
    <property type="match status" value="1"/>
</dbReference>
<protein>
    <recommendedName>
        <fullName evidence="4">HTH luxR-type domain-containing protein</fullName>
    </recommendedName>
</protein>
<dbReference type="GO" id="GO:0003677">
    <property type="term" value="F:DNA binding"/>
    <property type="evidence" value="ECO:0007669"/>
    <property type="project" value="UniProtKB-KW"/>
</dbReference>
<dbReference type="CDD" id="cd06170">
    <property type="entry name" value="LuxR_C_like"/>
    <property type="match status" value="1"/>
</dbReference>
<keyword evidence="1" id="KW-0805">Transcription regulation</keyword>
<dbReference type="KEGG" id="parq:DSM112329_04646"/>
<accession>A0AAU7B1M5</accession>
<dbReference type="EMBL" id="CP114014">
    <property type="protein sequence ID" value="XAY07756.1"/>
    <property type="molecule type" value="Genomic_DNA"/>
</dbReference>
<keyword evidence="3" id="KW-0804">Transcription</keyword>
<dbReference type="InterPro" id="IPR000792">
    <property type="entry name" value="Tscrpt_reg_LuxR_C"/>
</dbReference>
<dbReference type="PRINTS" id="PR00038">
    <property type="entry name" value="HTHLUXR"/>
</dbReference>
<dbReference type="Gene3D" id="1.10.10.10">
    <property type="entry name" value="Winged helix-like DNA-binding domain superfamily/Winged helix DNA-binding domain"/>
    <property type="match status" value="1"/>
</dbReference>